<proteinExistence type="predicted"/>
<dbReference type="KEGG" id="slj:EGC82_04635"/>
<evidence type="ECO:0000313" key="2">
    <source>
        <dbReference type="EMBL" id="AZG72110.1"/>
    </source>
</evidence>
<gene>
    <name evidence="2" type="ORF">EGC82_04635</name>
</gene>
<protein>
    <submittedName>
        <fullName evidence="2">Uncharacterized protein</fullName>
    </submittedName>
</protein>
<dbReference type="EMBL" id="CP034015">
    <property type="protein sequence ID" value="AZG72110.1"/>
    <property type="molecule type" value="Genomic_DNA"/>
</dbReference>
<feature type="chain" id="PRO_5018158582" evidence="1">
    <location>
        <begin position="27"/>
        <end position="202"/>
    </location>
</feature>
<organism evidence="2 3">
    <name type="scientific">Shewanella livingstonensis</name>
    <dbReference type="NCBI Taxonomy" id="150120"/>
    <lineage>
        <taxon>Bacteria</taxon>
        <taxon>Pseudomonadati</taxon>
        <taxon>Pseudomonadota</taxon>
        <taxon>Gammaproteobacteria</taxon>
        <taxon>Alteromonadales</taxon>
        <taxon>Shewanellaceae</taxon>
        <taxon>Shewanella</taxon>
    </lineage>
</organism>
<reference evidence="3" key="1">
    <citation type="submission" date="2018-11" db="EMBL/GenBank/DDBJ databases">
        <title>Shewanella sp. M2.</title>
        <authorList>
            <person name="Hwang Y.J."/>
            <person name="Hwang C.Y."/>
        </authorList>
    </citation>
    <scope>NUCLEOTIDE SEQUENCE [LARGE SCALE GENOMIC DNA]</scope>
    <source>
        <strain evidence="3">LMG 19866</strain>
    </source>
</reference>
<dbReference type="AlphaFoldDB" id="A0A3G8LTJ0"/>
<evidence type="ECO:0000313" key="3">
    <source>
        <dbReference type="Proteomes" id="UP000278035"/>
    </source>
</evidence>
<keyword evidence="3" id="KW-1185">Reference proteome</keyword>
<feature type="signal peptide" evidence="1">
    <location>
        <begin position="1"/>
        <end position="26"/>
    </location>
</feature>
<evidence type="ECO:0000256" key="1">
    <source>
        <dbReference type="SAM" id="SignalP"/>
    </source>
</evidence>
<keyword evidence="1" id="KW-0732">Signal</keyword>
<sequence>MNMIKKASLLVAMTTAITTMSFAALASNQGAIDAFEAKTKPIAQDAKVLSDKQLVLMQEFNQLMESGNAAAVFQSGKVTELQALGEQTLVQAKLFVKEYEQFLAQLPETSTCYTPENVSEYNRLINEVAAKNQSLSELNSTVTPGDEMAATMAVLNLQMHAGQVSSLVQMFQLVKMCYITEAMGYTKQDVERMEAEEDGDEL</sequence>
<accession>A0A3G8LTJ0</accession>
<dbReference type="Proteomes" id="UP000278035">
    <property type="component" value="Chromosome"/>
</dbReference>
<name>A0A3G8LTJ0_9GAMM</name>
<dbReference type="OrthoDB" id="6259380at2"/>
<dbReference type="RefSeq" id="WP_124729720.1">
    <property type="nucleotide sequence ID" value="NZ_CBCSKC010000055.1"/>
</dbReference>